<sequence length="111" mass="11491">MCMPHSYLYQITQVLLSILRYPFVSNHTKKKKAMKAVSIIVICLIVAMQQQVGFAGPAAGATCCAGCCTAALMIPIMGGAGFLGCVPLCIGTMGTSPPCLFCAAAFLAPTA</sequence>
<comment type="caution">
    <text evidence="3">The sequence shown here is derived from an EMBL/GenBank/DDBJ whole genome shotgun (WGS) entry which is preliminary data.</text>
</comment>
<dbReference type="EMBL" id="CAJNOK010029722">
    <property type="protein sequence ID" value="CAF1451399.1"/>
    <property type="molecule type" value="Genomic_DNA"/>
</dbReference>
<proteinExistence type="predicted"/>
<keyword evidence="1" id="KW-0812">Transmembrane</keyword>
<evidence type="ECO:0000313" key="4">
    <source>
        <dbReference type="EMBL" id="CAF4246002.1"/>
    </source>
</evidence>
<feature type="transmembrane region" description="Helical" evidence="1">
    <location>
        <begin position="36"/>
        <end position="52"/>
    </location>
</feature>
<name>A0A816ATZ6_9BILA</name>
<dbReference type="OrthoDB" id="10445606at2759"/>
<dbReference type="Proteomes" id="UP000677228">
    <property type="component" value="Unassembled WGS sequence"/>
</dbReference>
<evidence type="ECO:0000313" key="5">
    <source>
        <dbReference type="EMBL" id="CAF4478721.1"/>
    </source>
</evidence>
<gene>
    <name evidence="3" type="ORF">GPM918_LOCUS42463</name>
    <name evidence="2" type="ORF">OVA965_LOCUS34848</name>
    <name evidence="5" type="ORF">SRO942_LOCUS43705</name>
    <name evidence="4" type="ORF">TMI583_LOCUS35791</name>
</gene>
<evidence type="ECO:0000313" key="6">
    <source>
        <dbReference type="Proteomes" id="UP000663829"/>
    </source>
</evidence>
<dbReference type="EMBL" id="CAJOBC010102236">
    <property type="protein sequence ID" value="CAF4478721.1"/>
    <property type="molecule type" value="Genomic_DNA"/>
</dbReference>
<dbReference type="Proteomes" id="UP000663829">
    <property type="component" value="Unassembled WGS sequence"/>
</dbReference>
<keyword evidence="1" id="KW-0472">Membrane</keyword>
<dbReference type="AlphaFoldDB" id="A0A816ATZ6"/>
<keyword evidence="1" id="KW-1133">Transmembrane helix</keyword>
<protein>
    <submittedName>
        <fullName evidence="3">Uncharacterized protein</fullName>
    </submittedName>
</protein>
<organism evidence="3 6">
    <name type="scientific">Didymodactylos carnosus</name>
    <dbReference type="NCBI Taxonomy" id="1234261"/>
    <lineage>
        <taxon>Eukaryota</taxon>
        <taxon>Metazoa</taxon>
        <taxon>Spiralia</taxon>
        <taxon>Gnathifera</taxon>
        <taxon>Rotifera</taxon>
        <taxon>Eurotatoria</taxon>
        <taxon>Bdelloidea</taxon>
        <taxon>Philodinida</taxon>
        <taxon>Philodinidae</taxon>
        <taxon>Didymodactylos</taxon>
    </lineage>
</organism>
<evidence type="ECO:0000256" key="1">
    <source>
        <dbReference type="SAM" id="Phobius"/>
    </source>
</evidence>
<dbReference type="Proteomes" id="UP000681722">
    <property type="component" value="Unassembled WGS sequence"/>
</dbReference>
<evidence type="ECO:0000313" key="2">
    <source>
        <dbReference type="EMBL" id="CAF1451399.1"/>
    </source>
</evidence>
<dbReference type="EMBL" id="CAJNOQ010035804">
    <property type="protein sequence ID" value="CAF1601378.1"/>
    <property type="molecule type" value="Genomic_DNA"/>
</dbReference>
<dbReference type="Proteomes" id="UP000682733">
    <property type="component" value="Unassembled WGS sequence"/>
</dbReference>
<keyword evidence="6" id="KW-1185">Reference proteome</keyword>
<evidence type="ECO:0000313" key="3">
    <source>
        <dbReference type="EMBL" id="CAF1601378.1"/>
    </source>
</evidence>
<reference evidence="3" key="1">
    <citation type="submission" date="2021-02" db="EMBL/GenBank/DDBJ databases">
        <authorList>
            <person name="Nowell W R."/>
        </authorList>
    </citation>
    <scope>NUCLEOTIDE SEQUENCE</scope>
</reference>
<accession>A0A816ATZ6</accession>
<dbReference type="EMBL" id="CAJOBA010051557">
    <property type="protein sequence ID" value="CAF4246002.1"/>
    <property type="molecule type" value="Genomic_DNA"/>
</dbReference>